<organism evidence="5 6">
    <name type="scientific">Herpetosiphon gulosus</name>
    <dbReference type="NCBI Taxonomy" id="1973496"/>
    <lineage>
        <taxon>Bacteria</taxon>
        <taxon>Bacillati</taxon>
        <taxon>Chloroflexota</taxon>
        <taxon>Chloroflexia</taxon>
        <taxon>Herpetosiphonales</taxon>
        <taxon>Herpetosiphonaceae</taxon>
        <taxon>Herpetosiphon</taxon>
    </lineage>
</organism>
<evidence type="ECO:0000256" key="2">
    <source>
        <dbReference type="SAM" id="Phobius"/>
    </source>
</evidence>
<dbReference type="Pfam" id="PF13485">
    <property type="entry name" value="Peptidase_MA_2"/>
    <property type="match status" value="1"/>
</dbReference>
<evidence type="ECO:0000313" key="6">
    <source>
        <dbReference type="Proteomes" id="UP001428290"/>
    </source>
</evidence>
<name>A0ABP9X254_9CHLR</name>
<proteinExistence type="predicted"/>
<evidence type="ECO:0000256" key="3">
    <source>
        <dbReference type="SAM" id="SignalP"/>
    </source>
</evidence>
<reference evidence="5 6" key="1">
    <citation type="submission" date="2024-02" db="EMBL/GenBank/DDBJ databases">
        <title>Herpetosiphon gulosus NBRC 112829.</title>
        <authorList>
            <person name="Ichikawa N."/>
            <person name="Katano-Makiyama Y."/>
            <person name="Hidaka K."/>
        </authorList>
    </citation>
    <scope>NUCLEOTIDE SEQUENCE [LARGE SCALE GENOMIC DNA]</scope>
    <source>
        <strain evidence="5 6">NBRC 112829</strain>
    </source>
</reference>
<sequence>MRRVVLWMLGCLLVLGFQATAQAAEPAKISRNDATSSFGENVIFELEAESSSPIREVTFLYALGVQPGDVPAYTEAEAKWQPGTSIEASFTRDTSIEFLPVGVTVRYKWQLVAEDGTITETPEQSVQYQDTRFNWQEKSSRGITVRWYDGDEAWGQALLDSALGGLDRLEQRIGGSVEDPMTISIYSNTRDMRGALPPNSADWIGGQARPDLGLIIGSIDAGDDAELGRLVPHELSHLVLHQATNNNYGGMPVWFDEGLAVANQDSPDAGFSQMVEQAAKNGELIPLRALASNFPSDPEKALLSYAQSESVVRYIEATYGIESITKLVAQFKSGVTDDVAVQTVLNRSLDTLDSEWRSTLPEAQGSGPAQILPDDTAPADRFSEQPRSSAPSNPSLPNNPAPTPSVPLWIWLAGIGGLLLIVFGTIWIIRSSRQPRY</sequence>
<comment type="caution">
    <text evidence="5">The sequence shown here is derived from an EMBL/GenBank/DDBJ whole genome shotgun (WGS) entry which is preliminary data.</text>
</comment>
<keyword evidence="3" id="KW-0732">Signal</keyword>
<dbReference type="RefSeq" id="WP_345722250.1">
    <property type="nucleotide sequence ID" value="NZ_BAABRU010000007.1"/>
</dbReference>
<feature type="signal peptide" evidence="3">
    <location>
        <begin position="1"/>
        <end position="23"/>
    </location>
</feature>
<keyword evidence="6" id="KW-1185">Reference proteome</keyword>
<evidence type="ECO:0000259" key="4">
    <source>
        <dbReference type="Pfam" id="PF13485"/>
    </source>
</evidence>
<feature type="transmembrane region" description="Helical" evidence="2">
    <location>
        <begin position="408"/>
        <end position="429"/>
    </location>
</feature>
<evidence type="ECO:0000256" key="1">
    <source>
        <dbReference type="SAM" id="MobiDB-lite"/>
    </source>
</evidence>
<feature type="chain" id="PRO_5046652702" description="Peptidase MA-like domain-containing protein" evidence="3">
    <location>
        <begin position="24"/>
        <end position="437"/>
    </location>
</feature>
<dbReference type="EMBL" id="BAABRU010000007">
    <property type="protein sequence ID" value="GAA5528638.1"/>
    <property type="molecule type" value="Genomic_DNA"/>
</dbReference>
<feature type="compositionally biased region" description="Low complexity" evidence="1">
    <location>
        <begin position="386"/>
        <end position="396"/>
    </location>
</feature>
<keyword evidence="2" id="KW-0472">Membrane</keyword>
<evidence type="ECO:0000313" key="5">
    <source>
        <dbReference type="EMBL" id="GAA5528638.1"/>
    </source>
</evidence>
<dbReference type="Proteomes" id="UP001428290">
    <property type="component" value="Unassembled WGS sequence"/>
</dbReference>
<keyword evidence="2" id="KW-0812">Transmembrane</keyword>
<accession>A0ABP9X254</accession>
<feature type="region of interest" description="Disordered" evidence="1">
    <location>
        <begin position="359"/>
        <end position="399"/>
    </location>
</feature>
<protein>
    <recommendedName>
        <fullName evidence="4">Peptidase MA-like domain-containing protein</fullName>
    </recommendedName>
</protein>
<gene>
    <name evidence="5" type="ORF">Hgul01_02440</name>
</gene>
<keyword evidence="2" id="KW-1133">Transmembrane helix</keyword>
<feature type="domain" description="Peptidase MA-like" evidence="4">
    <location>
        <begin position="164"/>
        <end position="360"/>
    </location>
</feature>
<dbReference type="InterPro" id="IPR039568">
    <property type="entry name" value="Peptidase_MA-like_dom"/>
</dbReference>